<proteinExistence type="predicted"/>
<dbReference type="AlphaFoldDB" id="A0A414J9B8"/>
<protein>
    <submittedName>
        <fullName evidence="1">Uncharacterized protein</fullName>
    </submittedName>
</protein>
<accession>A0A414J9B8</accession>
<evidence type="ECO:0000313" key="2">
    <source>
        <dbReference type="Proteomes" id="UP000283745"/>
    </source>
</evidence>
<dbReference type="RefSeq" id="WP_118050288.1">
    <property type="nucleotide sequence ID" value="NZ_CABJFK010000003.1"/>
</dbReference>
<dbReference type="EMBL" id="QSKF01000003">
    <property type="protein sequence ID" value="RHE40985.1"/>
    <property type="molecule type" value="Genomic_DNA"/>
</dbReference>
<sequence>MKNRMQDLDFEQTVAFDSVKDFEFTRKAAQKFRQVVSLDEFEDEDADVIFHYLYKEMELVSFGDHLKRYIYERAGLEEPYNEVTQDIYRDIVIESFHETCTPKSMNPTSTKLTSLANNWLTQASVKRETVFLLGFGLRMSVEDVSDFLTRVLREQDFDFHNPDEVIYWFCYYRQLGYHKAEELKKKYENLQPDANYTDAPQVYSGKICLDTEEKLLAYLAYVKAGTDDPMSEKSQAFQEFVRLLTKAKEIIAKMYQRDEEEKSRNKVWNISDITDSDVEKVICSGIPVNNMGNLKKMSASILAKHFSQKRFSRQRINSILNHKFPVERFDLITLEFFIVSQEMQDDDPYNRYHHFLEEIQEILHKCGMSEIYIVNPYECFLLMCLLTDCPLAVFADIWEMSYEEDKKDIS</sequence>
<gene>
    <name evidence="1" type="ORF">DW740_05485</name>
</gene>
<name>A0A414J9B8_9FIRM</name>
<organism evidence="1 2">
    <name type="scientific">Blautia obeum</name>
    <dbReference type="NCBI Taxonomy" id="40520"/>
    <lineage>
        <taxon>Bacteria</taxon>
        <taxon>Bacillati</taxon>
        <taxon>Bacillota</taxon>
        <taxon>Clostridia</taxon>
        <taxon>Lachnospirales</taxon>
        <taxon>Lachnospiraceae</taxon>
        <taxon>Blautia</taxon>
    </lineage>
</organism>
<reference evidence="1 2" key="1">
    <citation type="submission" date="2018-08" db="EMBL/GenBank/DDBJ databases">
        <title>A genome reference for cultivated species of the human gut microbiota.</title>
        <authorList>
            <person name="Zou Y."/>
            <person name="Xue W."/>
            <person name="Luo G."/>
        </authorList>
    </citation>
    <scope>NUCLEOTIDE SEQUENCE [LARGE SCALE GENOMIC DNA]</scope>
    <source>
        <strain evidence="1 2">AM28-23</strain>
    </source>
</reference>
<evidence type="ECO:0000313" key="1">
    <source>
        <dbReference type="EMBL" id="RHE40985.1"/>
    </source>
</evidence>
<dbReference type="Proteomes" id="UP000283745">
    <property type="component" value="Unassembled WGS sequence"/>
</dbReference>
<comment type="caution">
    <text evidence="1">The sequence shown here is derived from an EMBL/GenBank/DDBJ whole genome shotgun (WGS) entry which is preliminary data.</text>
</comment>